<reference evidence="1 2" key="1">
    <citation type="submission" date="2015-05" db="EMBL/GenBank/DDBJ databases">
        <title>Genome sequence of Mycobacterium haemophilum.</title>
        <authorList>
            <person name="Greninger A.L."/>
            <person name="Cunningham G."/>
            <person name="Miller S."/>
        </authorList>
    </citation>
    <scope>NUCLEOTIDE SEQUENCE [LARGE SCALE GENOMIC DNA]</scope>
    <source>
        <strain evidence="2">UC1</strain>
    </source>
</reference>
<dbReference type="STRING" id="1202450.B586_03275"/>
<organism evidence="1 2">
    <name type="scientific">Mycobacterium haemophilum</name>
    <dbReference type="NCBI Taxonomy" id="29311"/>
    <lineage>
        <taxon>Bacteria</taxon>
        <taxon>Bacillati</taxon>
        <taxon>Actinomycetota</taxon>
        <taxon>Actinomycetes</taxon>
        <taxon>Mycobacteriales</taxon>
        <taxon>Mycobacteriaceae</taxon>
        <taxon>Mycobacterium</taxon>
    </lineage>
</organism>
<evidence type="ECO:0000313" key="1">
    <source>
        <dbReference type="EMBL" id="KLO36167.1"/>
    </source>
</evidence>
<dbReference type="RefSeq" id="WP_047316962.1">
    <property type="nucleotide sequence ID" value="NZ_LDPR01000010.1"/>
</dbReference>
<sequence>MRATAASKALIWRIVEEGCSNAQFYLDRRMNRIRVAQRALEGRAVPFYVEIGVSRGFAFRHIAADEKVAVDPAFQLSARTRRLAAAQARATHYCEMTSDAFFANETALLERRAIDVALIDGLHTYEQVVRDVENTLRYLRDDGVIVLHDCNPKSASAGCPATSYADFRAQNHWWEGLWCGDVWKAIVHLRSTRPDLRIAVLDCDFGVGIIRKGSPERPLSYSAEQVAALNYADLAADRERLLNLKPPTYLDEFLGSDRRIPPNSHDAARADLA</sequence>
<dbReference type="PATRIC" id="fig|29311.20.peg.4427"/>
<accession>A0A0I9Y8T4</accession>
<dbReference type="Proteomes" id="UP000036334">
    <property type="component" value="Unassembled WGS sequence"/>
</dbReference>
<dbReference type="OrthoDB" id="799111at2"/>
<protein>
    <submittedName>
        <fullName evidence="1">Biotin carboxyl carrier protein</fullName>
    </submittedName>
</protein>
<dbReference type="SUPFAM" id="SSF53335">
    <property type="entry name" value="S-adenosyl-L-methionine-dependent methyltransferases"/>
    <property type="match status" value="1"/>
</dbReference>
<dbReference type="InterPro" id="IPR029063">
    <property type="entry name" value="SAM-dependent_MTases_sf"/>
</dbReference>
<evidence type="ECO:0000313" key="2">
    <source>
        <dbReference type="Proteomes" id="UP000036334"/>
    </source>
</evidence>
<proteinExistence type="predicted"/>
<comment type="caution">
    <text evidence="1">The sequence shown here is derived from an EMBL/GenBank/DDBJ whole genome shotgun (WGS) entry which is preliminary data.</text>
</comment>
<dbReference type="Pfam" id="PF13578">
    <property type="entry name" value="Methyltransf_24"/>
    <property type="match status" value="1"/>
</dbReference>
<gene>
    <name evidence="1" type="ORF">ABH38_13285</name>
</gene>
<dbReference type="EMBL" id="LDPR01000010">
    <property type="protein sequence ID" value="KLO36167.1"/>
    <property type="molecule type" value="Genomic_DNA"/>
</dbReference>
<dbReference type="AlphaFoldDB" id="A0A0I9Y8T4"/>
<keyword evidence="2" id="KW-1185">Reference proteome</keyword>
<dbReference type="Gene3D" id="3.40.50.150">
    <property type="entry name" value="Vaccinia Virus protein VP39"/>
    <property type="match status" value="1"/>
</dbReference>
<name>A0A0I9Y8T4_9MYCO</name>